<name>A0AAV4PNY5_CAEEX</name>
<accession>A0AAV4PNY5</accession>
<sequence length="342" mass="38478">MHDTIAIQQFNDSLASEGEHRNSLYASRFALYILRKELSLPTHQKFQHSQDYIVLNSCRVICRLKSDEVIPDLPIIPEGVVENVSESEEVKGPICLTKDQLKLTANQISEIFHQLVHVMSSDVFLSNKNYSAMIETLYEKYSDQTLQDAKLIFSEIFCYRAVGSGEKKIWKYFRALSGELSVFEHLNILRRSCLVIRAGVASFTYVCGCFAQNWVLSAYRLSDFPSPCQKRNAALEEEECLSENPNVAVLPYSEADSVPNGVDSGTVACDQVSSSVTSKSVSPSVRKREKLYFIPRTWRNPDSSLNEPAFFDLLSTILSYIISMPGVSSSRVCEKFSGVTRS</sequence>
<evidence type="ECO:0000313" key="2">
    <source>
        <dbReference type="Proteomes" id="UP001054945"/>
    </source>
</evidence>
<comment type="caution">
    <text evidence="1">The sequence shown here is derived from an EMBL/GenBank/DDBJ whole genome shotgun (WGS) entry which is preliminary data.</text>
</comment>
<reference evidence="1 2" key="1">
    <citation type="submission" date="2021-06" db="EMBL/GenBank/DDBJ databases">
        <title>Caerostris extrusa draft genome.</title>
        <authorList>
            <person name="Kono N."/>
            <person name="Arakawa K."/>
        </authorList>
    </citation>
    <scope>NUCLEOTIDE SEQUENCE [LARGE SCALE GENOMIC DNA]</scope>
</reference>
<proteinExistence type="predicted"/>
<gene>
    <name evidence="1" type="primary">Gtf3c1_1</name>
    <name evidence="1" type="ORF">CEXT_771241</name>
</gene>
<dbReference type="Proteomes" id="UP001054945">
    <property type="component" value="Unassembled WGS sequence"/>
</dbReference>
<dbReference type="AlphaFoldDB" id="A0AAV4PNY5"/>
<dbReference type="EMBL" id="BPLR01004964">
    <property type="protein sequence ID" value="GIX98814.1"/>
    <property type="molecule type" value="Genomic_DNA"/>
</dbReference>
<keyword evidence="2" id="KW-1185">Reference proteome</keyword>
<protein>
    <submittedName>
        <fullName evidence="1">General transcription factor 3C polypeptide 1</fullName>
    </submittedName>
</protein>
<organism evidence="1 2">
    <name type="scientific">Caerostris extrusa</name>
    <name type="common">Bark spider</name>
    <name type="synonym">Caerostris bankana</name>
    <dbReference type="NCBI Taxonomy" id="172846"/>
    <lineage>
        <taxon>Eukaryota</taxon>
        <taxon>Metazoa</taxon>
        <taxon>Ecdysozoa</taxon>
        <taxon>Arthropoda</taxon>
        <taxon>Chelicerata</taxon>
        <taxon>Arachnida</taxon>
        <taxon>Araneae</taxon>
        <taxon>Araneomorphae</taxon>
        <taxon>Entelegynae</taxon>
        <taxon>Araneoidea</taxon>
        <taxon>Araneidae</taxon>
        <taxon>Caerostris</taxon>
    </lineage>
</organism>
<evidence type="ECO:0000313" key="1">
    <source>
        <dbReference type="EMBL" id="GIX98814.1"/>
    </source>
</evidence>